<gene>
    <name evidence="1" type="ORF">UFOPK3444_01312</name>
</gene>
<protein>
    <submittedName>
        <fullName evidence="1">Unannotated protein</fullName>
    </submittedName>
</protein>
<dbReference type="Pfam" id="PF04977">
    <property type="entry name" value="DivIC"/>
    <property type="match status" value="1"/>
</dbReference>
<name>A0A6J7EFH0_9ZZZZ</name>
<dbReference type="AlphaFoldDB" id="A0A6J7EFH0"/>
<dbReference type="InterPro" id="IPR007060">
    <property type="entry name" value="FtsL/DivIC"/>
</dbReference>
<accession>A0A6J7EFH0</accession>
<reference evidence="1" key="1">
    <citation type="submission" date="2020-05" db="EMBL/GenBank/DDBJ databases">
        <authorList>
            <person name="Chiriac C."/>
            <person name="Salcher M."/>
            <person name="Ghai R."/>
            <person name="Kavagutti S V."/>
        </authorList>
    </citation>
    <scope>NUCLEOTIDE SEQUENCE</scope>
</reference>
<organism evidence="1">
    <name type="scientific">freshwater metagenome</name>
    <dbReference type="NCBI Taxonomy" id="449393"/>
    <lineage>
        <taxon>unclassified sequences</taxon>
        <taxon>metagenomes</taxon>
        <taxon>ecological metagenomes</taxon>
    </lineage>
</organism>
<dbReference type="EMBL" id="CAFBLU010000027">
    <property type="protein sequence ID" value="CAB4880065.1"/>
    <property type="molecule type" value="Genomic_DNA"/>
</dbReference>
<evidence type="ECO:0000313" key="1">
    <source>
        <dbReference type="EMBL" id="CAB4880065.1"/>
    </source>
</evidence>
<sequence length="78" mass="8559">MVLFGFYASAGIRMWTAHADSVQRRQAVVKLQNERTVLLRERKALGGQLGVATQARRLGMVLPGEVPFVITGLPGETH</sequence>
<proteinExistence type="predicted"/>